<dbReference type="GO" id="GO:0005524">
    <property type="term" value="F:ATP binding"/>
    <property type="evidence" value="ECO:0007669"/>
    <property type="project" value="UniProtKB-KW"/>
</dbReference>
<evidence type="ECO:0000256" key="3">
    <source>
        <dbReference type="ARBA" id="ARBA00022741"/>
    </source>
</evidence>
<dbReference type="Pfam" id="PF00871">
    <property type="entry name" value="Acetate_kinase"/>
    <property type="match status" value="1"/>
</dbReference>
<dbReference type="OrthoDB" id="9771859at2"/>
<dbReference type="GO" id="GO:0006083">
    <property type="term" value="P:acetate metabolic process"/>
    <property type="evidence" value="ECO:0007669"/>
    <property type="project" value="TreeGrafter"/>
</dbReference>
<dbReference type="HAMAP" id="MF_00542">
    <property type="entry name" value="Butyrate_kinase"/>
    <property type="match status" value="1"/>
</dbReference>
<dbReference type="PANTHER" id="PTHR21060:SF3">
    <property type="entry name" value="BUTYRATE KINASE 2-RELATED"/>
    <property type="match status" value="1"/>
</dbReference>
<protein>
    <recommendedName>
        <fullName evidence="6">Probable butyrate kinase</fullName>
        <shortName evidence="6">BK</shortName>
        <ecNumber evidence="6">2.7.2.7</ecNumber>
    </recommendedName>
    <alternativeName>
        <fullName evidence="6">Branched-chain carboxylic acid kinase</fullName>
    </alternativeName>
</protein>
<dbReference type="InterPro" id="IPR043129">
    <property type="entry name" value="ATPase_NBD"/>
</dbReference>
<evidence type="ECO:0000256" key="5">
    <source>
        <dbReference type="ARBA" id="ARBA00022840"/>
    </source>
</evidence>
<comment type="catalytic activity">
    <reaction evidence="6">
        <text>butanoate + ATP = butanoyl phosphate + ADP</text>
        <dbReference type="Rhea" id="RHEA:13585"/>
        <dbReference type="ChEBI" id="CHEBI:17968"/>
        <dbReference type="ChEBI" id="CHEBI:30616"/>
        <dbReference type="ChEBI" id="CHEBI:58079"/>
        <dbReference type="ChEBI" id="CHEBI:456216"/>
        <dbReference type="EC" id="2.7.2.7"/>
    </reaction>
</comment>
<dbReference type="GO" id="GO:0005737">
    <property type="term" value="C:cytoplasm"/>
    <property type="evidence" value="ECO:0007669"/>
    <property type="project" value="UniProtKB-SubCell"/>
</dbReference>
<evidence type="ECO:0000256" key="4">
    <source>
        <dbReference type="ARBA" id="ARBA00022777"/>
    </source>
</evidence>
<dbReference type="PIRSF" id="PIRSF036458">
    <property type="entry name" value="Butyrate_kin"/>
    <property type="match status" value="1"/>
</dbReference>
<evidence type="ECO:0000313" key="9">
    <source>
        <dbReference type="Proteomes" id="UP000196368"/>
    </source>
</evidence>
<sequence length="370" mass="40628">MAYNILVINPGSTSDDIGYYRGDKPVFEVTVRYSLTDLEPYEGKNVTEQLPLRRKLILDYLLDHKVPLKEIDAVIGRGGFIRAMEGGVYAVNDQMVSDLETGRYGGIHPSNLGGILAKEIAQYAGCPSFIANPVVIDELQPVARYSGMPENPRISIFHALSQKRVARLIAEKMGTHYEKVNCIVCHGGGGITVGAHRQGKVVDVNNGYEGDGPMTPQRSGGTPNAGLVQMCFSGKYTLRDIRLKLRGKGGLVAYTGTSDVKDLEEFIRTGEKRPGSLIHCTREEAKLAEDAMIYQISKYIGSMAVVLEGKVDFIALTGGLMHSKIIPQEISRYVGWIAPMYVFPGSEEKDALRDAARRALDNPKIVKQYS</sequence>
<evidence type="ECO:0000256" key="6">
    <source>
        <dbReference type="HAMAP-Rule" id="MF_00542"/>
    </source>
</evidence>
<evidence type="ECO:0000256" key="2">
    <source>
        <dbReference type="ARBA" id="ARBA00022679"/>
    </source>
</evidence>
<reference evidence="9" key="1">
    <citation type="submission" date="2017-04" db="EMBL/GenBank/DDBJ databases">
        <title>Function of individual gut microbiota members based on whole genome sequencing of pure cultures obtained from chicken caecum.</title>
        <authorList>
            <person name="Medvecky M."/>
            <person name="Cejkova D."/>
            <person name="Polansky O."/>
            <person name="Karasova D."/>
            <person name="Kubasova T."/>
            <person name="Cizek A."/>
            <person name="Rychlik I."/>
        </authorList>
    </citation>
    <scope>NUCLEOTIDE SEQUENCE [LARGE SCALE GENOMIC DNA]</scope>
    <source>
        <strain evidence="9">An273</strain>
    </source>
</reference>
<evidence type="ECO:0000256" key="7">
    <source>
        <dbReference type="RuleBase" id="RU003835"/>
    </source>
</evidence>
<dbReference type="RefSeq" id="WP_087286639.1">
    <property type="nucleotide sequence ID" value="NZ_NFJD01000001.1"/>
</dbReference>
<organism evidence="8 9">
    <name type="scientific">Candidatus Avelusimicrobium gallicola</name>
    <dbReference type="NCBI Taxonomy" id="2562704"/>
    <lineage>
        <taxon>Bacteria</taxon>
        <taxon>Pseudomonadati</taxon>
        <taxon>Elusimicrobiota</taxon>
        <taxon>Elusimicrobia</taxon>
        <taxon>Elusimicrobiales</taxon>
        <taxon>Elusimicrobiaceae</taxon>
        <taxon>Candidatus Avelusimicrobium</taxon>
    </lineage>
</organism>
<dbReference type="CDD" id="cd24011">
    <property type="entry name" value="ASKHA_NBD_BK"/>
    <property type="match status" value="1"/>
</dbReference>
<dbReference type="InterPro" id="IPR000890">
    <property type="entry name" value="Aliphatic_acid_kin_short-chain"/>
</dbReference>
<dbReference type="AlphaFoldDB" id="A0A1Y4DM75"/>
<dbReference type="EC" id="2.7.2.7" evidence="6"/>
<evidence type="ECO:0000313" key="8">
    <source>
        <dbReference type="EMBL" id="OUO57400.1"/>
    </source>
</evidence>
<dbReference type="GO" id="GO:0047761">
    <property type="term" value="F:butyrate kinase activity"/>
    <property type="evidence" value="ECO:0007669"/>
    <property type="project" value="UniProtKB-UniRule"/>
</dbReference>
<keyword evidence="1 6" id="KW-0963">Cytoplasm</keyword>
<comment type="caution">
    <text evidence="8">The sequence shown here is derived from an EMBL/GenBank/DDBJ whole genome shotgun (WGS) entry which is preliminary data.</text>
</comment>
<comment type="subcellular location">
    <subcellularLocation>
        <location evidence="6">Cytoplasm</location>
    </subcellularLocation>
</comment>
<dbReference type="PRINTS" id="PR00471">
    <property type="entry name" value="ACETATEKNASE"/>
</dbReference>
<dbReference type="EMBL" id="NFJD01000001">
    <property type="protein sequence ID" value="OUO57400.1"/>
    <property type="molecule type" value="Genomic_DNA"/>
</dbReference>
<keyword evidence="3 6" id="KW-0547">Nucleotide-binding</keyword>
<keyword evidence="9" id="KW-1185">Reference proteome</keyword>
<gene>
    <name evidence="6" type="primary">buk</name>
    <name evidence="8" type="ORF">B5F75_01100</name>
</gene>
<dbReference type="SUPFAM" id="SSF53067">
    <property type="entry name" value="Actin-like ATPase domain"/>
    <property type="match status" value="2"/>
</dbReference>
<keyword evidence="4 6" id="KW-0418">Kinase</keyword>
<name>A0A1Y4DM75_9BACT</name>
<dbReference type="GO" id="GO:0008776">
    <property type="term" value="F:acetate kinase activity"/>
    <property type="evidence" value="ECO:0007669"/>
    <property type="project" value="TreeGrafter"/>
</dbReference>
<dbReference type="Gene3D" id="3.30.420.40">
    <property type="match status" value="2"/>
</dbReference>
<keyword evidence="2 6" id="KW-0808">Transferase</keyword>
<proteinExistence type="inferred from homology"/>
<evidence type="ECO:0000256" key="1">
    <source>
        <dbReference type="ARBA" id="ARBA00022490"/>
    </source>
</evidence>
<dbReference type="Proteomes" id="UP000196368">
    <property type="component" value="Unassembled WGS sequence"/>
</dbReference>
<dbReference type="PANTHER" id="PTHR21060">
    <property type="entry name" value="ACETATE KINASE"/>
    <property type="match status" value="1"/>
</dbReference>
<keyword evidence="5 6" id="KW-0067">ATP-binding</keyword>
<dbReference type="NCBIfam" id="TIGR02707">
    <property type="entry name" value="butyr_kinase"/>
    <property type="match status" value="1"/>
</dbReference>
<dbReference type="InterPro" id="IPR011245">
    <property type="entry name" value="Butyrate_kin"/>
</dbReference>
<accession>A0A1Y4DM75</accession>
<comment type="similarity">
    <text evidence="6 7">Belongs to the acetokinase family.</text>
</comment>
<dbReference type="NCBIfam" id="NF002834">
    <property type="entry name" value="PRK03011.1-5"/>
    <property type="match status" value="1"/>
</dbReference>